<dbReference type="Pfam" id="PF00005">
    <property type="entry name" value="ABC_tran"/>
    <property type="match status" value="1"/>
</dbReference>
<dbReference type="PROSITE" id="PS00211">
    <property type="entry name" value="ABC_TRANSPORTER_1"/>
    <property type="match status" value="1"/>
</dbReference>
<dbReference type="InterPro" id="IPR003439">
    <property type="entry name" value="ABC_transporter-like_ATP-bd"/>
</dbReference>
<dbReference type="PROSITE" id="PS50893">
    <property type="entry name" value="ABC_TRANSPORTER_2"/>
    <property type="match status" value="1"/>
</dbReference>
<dbReference type="GO" id="GO:0005524">
    <property type="term" value="F:ATP binding"/>
    <property type="evidence" value="ECO:0007669"/>
    <property type="project" value="UniProtKB-KW"/>
</dbReference>
<keyword evidence="4 10" id="KW-0067">ATP-binding</keyword>
<feature type="transmembrane region" description="Helical" evidence="7">
    <location>
        <begin position="154"/>
        <end position="177"/>
    </location>
</feature>
<dbReference type="GO" id="GO:0140359">
    <property type="term" value="F:ABC-type transporter activity"/>
    <property type="evidence" value="ECO:0007669"/>
    <property type="project" value="InterPro"/>
</dbReference>
<keyword evidence="10" id="KW-0378">Hydrolase</keyword>
<dbReference type="AlphaFoldDB" id="A0A376C076"/>
<dbReference type="Gene3D" id="1.20.1560.10">
    <property type="entry name" value="ABC transporter type 1, transmembrane domain"/>
    <property type="match status" value="1"/>
</dbReference>
<dbReference type="SMART" id="SM00382">
    <property type="entry name" value="AAA"/>
    <property type="match status" value="1"/>
</dbReference>
<name>A0A376C076_9FLAO</name>
<dbReference type="RefSeq" id="WP_002686395.1">
    <property type="nucleotide sequence ID" value="NZ_UFTJ01000001.1"/>
</dbReference>
<organism evidence="10 11">
    <name type="scientific">Bergeyella zoohelcum</name>
    <dbReference type="NCBI Taxonomy" id="1015"/>
    <lineage>
        <taxon>Bacteria</taxon>
        <taxon>Pseudomonadati</taxon>
        <taxon>Bacteroidota</taxon>
        <taxon>Flavobacteriia</taxon>
        <taxon>Flavobacteriales</taxon>
        <taxon>Weeksellaceae</taxon>
        <taxon>Bergeyella</taxon>
    </lineage>
</organism>
<proteinExistence type="predicted"/>
<evidence type="ECO:0000256" key="2">
    <source>
        <dbReference type="ARBA" id="ARBA00022692"/>
    </source>
</evidence>
<dbReference type="InterPro" id="IPR036640">
    <property type="entry name" value="ABC1_TM_sf"/>
</dbReference>
<dbReference type="EMBL" id="UFTJ01000001">
    <property type="protein sequence ID" value="SSZ47197.1"/>
    <property type="molecule type" value="Genomic_DNA"/>
</dbReference>
<evidence type="ECO:0000256" key="7">
    <source>
        <dbReference type="SAM" id="Phobius"/>
    </source>
</evidence>
<feature type="transmembrane region" description="Helical" evidence="7">
    <location>
        <begin position="12"/>
        <end position="34"/>
    </location>
</feature>
<dbReference type="InterPro" id="IPR017871">
    <property type="entry name" value="ABC_transporter-like_CS"/>
</dbReference>
<dbReference type="PROSITE" id="PS50929">
    <property type="entry name" value="ABC_TM1F"/>
    <property type="match status" value="1"/>
</dbReference>
<dbReference type="GO" id="GO:0034040">
    <property type="term" value="F:ATPase-coupled lipid transmembrane transporter activity"/>
    <property type="evidence" value="ECO:0007669"/>
    <property type="project" value="TreeGrafter"/>
</dbReference>
<evidence type="ECO:0000313" key="11">
    <source>
        <dbReference type="Proteomes" id="UP000255515"/>
    </source>
</evidence>
<comment type="subcellular location">
    <subcellularLocation>
        <location evidence="1">Cell membrane</location>
        <topology evidence="1">Multi-pass membrane protein</topology>
    </subcellularLocation>
</comment>
<evidence type="ECO:0000256" key="5">
    <source>
        <dbReference type="ARBA" id="ARBA00022989"/>
    </source>
</evidence>
<dbReference type="InterPro" id="IPR003593">
    <property type="entry name" value="AAA+_ATPase"/>
</dbReference>
<dbReference type="PANTHER" id="PTHR24221">
    <property type="entry name" value="ATP-BINDING CASSETTE SUB-FAMILY B"/>
    <property type="match status" value="1"/>
</dbReference>
<keyword evidence="5 7" id="KW-1133">Transmembrane helix</keyword>
<evidence type="ECO:0000256" key="6">
    <source>
        <dbReference type="ARBA" id="ARBA00023136"/>
    </source>
</evidence>
<gene>
    <name evidence="10" type="primary">msbA_2</name>
    <name evidence="10" type="ORF">NCTC11661_00863</name>
</gene>
<feature type="transmembrane region" description="Helical" evidence="7">
    <location>
        <begin position="277"/>
        <end position="307"/>
    </location>
</feature>
<dbReference type="Proteomes" id="UP000255515">
    <property type="component" value="Unassembled WGS sequence"/>
</dbReference>
<evidence type="ECO:0000259" key="8">
    <source>
        <dbReference type="PROSITE" id="PS50893"/>
    </source>
</evidence>
<feature type="transmembrane region" description="Helical" evidence="7">
    <location>
        <begin position="183"/>
        <end position="203"/>
    </location>
</feature>
<dbReference type="GO" id="GO:0016887">
    <property type="term" value="F:ATP hydrolysis activity"/>
    <property type="evidence" value="ECO:0007669"/>
    <property type="project" value="InterPro"/>
</dbReference>
<feature type="domain" description="ABC transporter" evidence="8">
    <location>
        <begin position="359"/>
        <end position="594"/>
    </location>
</feature>
<dbReference type="InterPro" id="IPR027417">
    <property type="entry name" value="P-loop_NTPase"/>
</dbReference>
<keyword evidence="6 7" id="KW-0472">Membrane</keyword>
<reference evidence="10 11" key="1">
    <citation type="submission" date="2018-06" db="EMBL/GenBank/DDBJ databases">
        <authorList>
            <consortium name="Pathogen Informatics"/>
            <person name="Doyle S."/>
        </authorList>
    </citation>
    <scope>NUCLEOTIDE SEQUENCE [LARGE SCALE GENOMIC DNA]</scope>
    <source>
        <strain evidence="10 11">NCTC11661</strain>
    </source>
</reference>
<evidence type="ECO:0000256" key="3">
    <source>
        <dbReference type="ARBA" id="ARBA00022741"/>
    </source>
</evidence>
<sequence length="599" mass="67615">MRENSQKNKFSYFAYFKSIVGWHIYSYAVLNFFVGLLDGLGLAMFIPLLSIASGAGTGRDVESLGKLKVVLDYFSSIGLELNLVNALVIMVLLFALKAIVSYIRQIYFAKIRLSSISKQRIKLISGLQKLSYSGFTKMEMGKIQNTMIGELGKLIGALTAYFSVIQNLVMLLTYVVMAFLSNWQFAILVAIGGAVSNFLYKFLNNYTLRKARELSSKSHDFNEYLVQALHNYKYLKATNYFSRYSGKLKSNIEEQESLNFRMNRVGAIAENAREPMIILIIAIVIVIQTAYFNSPFATILVSLLLFYRSLAHLVALQNVWNTFLANVSGVESFETLLKTFKADEEPQNLTDVIDEINDIEVQNINIAFDGRKVLDNINLSIKKNTSIALVGESGAGKTTLANIICGLQIPDSGKIMVDGKSLYESQINSFRKRIGYITQEAVIFNDTLFNNVSFWEEKNKENYSKFKSTMHKVALESFVEKLPKKEDSKLGNNGILISGGQKQRVSIARELYKDIDLLIMDEATSALDSETERHIKNNIDLLQGQTTLIIIAHRLSTIKDVDVIYLLEDGEISAYGNFTELCEKSEKFRKMVELQEVQY</sequence>
<dbReference type="InterPro" id="IPR039421">
    <property type="entry name" value="Type_1_exporter"/>
</dbReference>
<dbReference type="Gene3D" id="3.40.50.300">
    <property type="entry name" value="P-loop containing nucleotide triphosphate hydrolases"/>
    <property type="match status" value="1"/>
</dbReference>
<dbReference type="EC" id="3.6.3.-" evidence="10"/>
<dbReference type="InterPro" id="IPR011527">
    <property type="entry name" value="ABC1_TM_dom"/>
</dbReference>
<accession>A0A376C076</accession>
<dbReference type="Pfam" id="PF00664">
    <property type="entry name" value="ABC_membrane"/>
    <property type="match status" value="1"/>
</dbReference>
<evidence type="ECO:0000256" key="1">
    <source>
        <dbReference type="ARBA" id="ARBA00004651"/>
    </source>
</evidence>
<dbReference type="PANTHER" id="PTHR24221:SF654">
    <property type="entry name" value="ATP-BINDING CASSETTE SUB-FAMILY B MEMBER 6"/>
    <property type="match status" value="1"/>
</dbReference>
<keyword evidence="2 7" id="KW-0812">Transmembrane</keyword>
<evidence type="ECO:0000259" key="9">
    <source>
        <dbReference type="PROSITE" id="PS50929"/>
    </source>
</evidence>
<dbReference type="GO" id="GO:0005886">
    <property type="term" value="C:plasma membrane"/>
    <property type="evidence" value="ECO:0007669"/>
    <property type="project" value="UniProtKB-SubCell"/>
</dbReference>
<dbReference type="SUPFAM" id="SSF90123">
    <property type="entry name" value="ABC transporter transmembrane region"/>
    <property type="match status" value="1"/>
</dbReference>
<dbReference type="SUPFAM" id="SSF52540">
    <property type="entry name" value="P-loop containing nucleoside triphosphate hydrolases"/>
    <property type="match status" value="1"/>
</dbReference>
<feature type="transmembrane region" description="Helical" evidence="7">
    <location>
        <begin position="83"/>
        <end position="103"/>
    </location>
</feature>
<keyword evidence="3" id="KW-0547">Nucleotide-binding</keyword>
<protein>
    <submittedName>
        <fullName evidence="10">Lipid A export ATP-binding/permease protein MsbA</fullName>
        <ecNumber evidence="10">3.6.3.-</ecNumber>
    </submittedName>
</protein>
<feature type="domain" description="ABC transmembrane type-1" evidence="9">
    <location>
        <begin position="67"/>
        <end position="325"/>
    </location>
</feature>
<evidence type="ECO:0000313" key="10">
    <source>
        <dbReference type="EMBL" id="SSZ47197.1"/>
    </source>
</evidence>
<evidence type="ECO:0000256" key="4">
    <source>
        <dbReference type="ARBA" id="ARBA00022840"/>
    </source>
</evidence>